<evidence type="ECO:0000313" key="2">
    <source>
        <dbReference type="Proteomes" id="UP000886998"/>
    </source>
</evidence>
<sequence length="105" mass="11441">MSHASLVETTAVSLLEPSEIPNARLLGIGLLVDYRGCLANPKTVLFSNLSKKKQGYRVLESQNIAANLSRQQSTLLIPNLGSVKAFKGAILFLEATNDVRISFIR</sequence>
<evidence type="ECO:0000313" key="1">
    <source>
        <dbReference type="EMBL" id="GFY77657.1"/>
    </source>
</evidence>
<protein>
    <submittedName>
        <fullName evidence="1">Uncharacterized protein</fullName>
    </submittedName>
</protein>
<name>A0A8X6YW89_9ARAC</name>
<proteinExistence type="predicted"/>
<dbReference type="EMBL" id="BMAV01022552">
    <property type="protein sequence ID" value="GFY77657.1"/>
    <property type="molecule type" value="Genomic_DNA"/>
</dbReference>
<accession>A0A8X6YW89</accession>
<gene>
    <name evidence="1" type="ORF">TNIN_350241</name>
</gene>
<dbReference type="AlphaFoldDB" id="A0A8X6YW89"/>
<reference evidence="1" key="1">
    <citation type="submission" date="2020-08" db="EMBL/GenBank/DDBJ databases">
        <title>Multicomponent nature underlies the extraordinary mechanical properties of spider dragline silk.</title>
        <authorList>
            <person name="Kono N."/>
            <person name="Nakamura H."/>
            <person name="Mori M."/>
            <person name="Yoshida Y."/>
            <person name="Ohtoshi R."/>
            <person name="Malay A.D."/>
            <person name="Moran D.A.P."/>
            <person name="Tomita M."/>
            <person name="Numata K."/>
            <person name="Arakawa K."/>
        </authorList>
    </citation>
    <scope>NUCLEOTIDE SEQUENCE</scope>
</reference>
<comment type="caution">
    <text evidence="1">The sequence shown here is derived from an EMBL/GenBank/DDBJ whole genome shotgun (WGS) entry which is preliminary data.</text>
</comment>
<keyword evidence="2" id="KW-1185">Reference proteome</keyword>
<dbReference type="Proteomes" id="UP000886998">
    <property type="component" value="Unassembled WGS sequence"/>
</dbReference>
<organism evidence="1 2">
    <name type="scientific">Trichonephila inaurata madagascariensis</name>
    <dbReference type="NCBI Taxonomy" id="2747483"/>
    <lineage>
        <taxon>Eukaryota</taxon>
        <taxon>Metazoa</taxon>
        <taxon>Ecdysozoa</taxon>
        <taxon>Arthropoda</taxon>
        <taxon>Chelicerata</taxon>
        <taxon>Arachnida</taxon>
        <taxon>Araneae</taxon>
        <taxon>Araneomorphae</taxon>
        <taxon>Entelegynae</taxon>
        <taxon>Araneoidea</taxon>
        <taxon>Nephilidae</taxon>
        <taxon>Trichonephila</taxon>
        <taxon>Trichonephila inaurata</taxon>
    </lineage>
</organism>